<dbReference type="Proteomes" id="UP000535020">
    <property type="component" value="Unassembled WGS sequence"/>
</dbReference>
<reference evidence="2 3" key="1">
    <citation type="submission" date="2020-07" db="EMBL/GenBank/DDBJ databases">
        <authorList>
            <person name="Sun Q."/>
        </authorList>
    </citation>
    <scope>NUCLEOTIDE SEQUENCE [LARGE SCALE GENOMIC DNA]</scope>
    <source>
        <strain evidence="2 3">MAH-1</strain>
    </source>
</reference>
<dbReference type="InterPro" id="IPR008969">
    <property type="entry name" value="CarboxyPept-like_regulatory"/>
</dbReference>
<dbReference type="RefSeq" id="WP_176004633.1">
    <property type="nucleotide sequence ID" value="NZ_JABWMI010000005.1"/>
</dbReference>
<keyword evidence="1" id="KW-0732">Signal</keyword>
<keyword evidence="2" id="KW-0378">Hydrolase</keyword>
<proteinExistence type="predicted"/>
<dbReference type="EMBL" id="JACBJI010000001">
    <property type="protein sequence ID" value="NYA69810.1"/>
    <property type="molecule type" value="Genomic_DNA"/>
</dbReference>
<keyword evidence="3" id="KW-1185">Reference proteome</keyword>
<name>A0A7Y9C4E0_9FLAO</name>
<evidence type="ECO:0000313" key="2">
    <source>
        <dbReference type="EMBL" id="NYA69810.1"/>
    </source>
</evidence>
<dbReference type="Pfam" id="PF13715">
    <property type="entry name" value="CarbopepD_reg_2"/>
    <property type="match status" value="1"/>
</dbReference>
<organism evidence="2 3">
    <name type="scientific">Flavobacterium agri</name>
    <dbReference type="NCBI Taxonomy" id="2743471"/>
    <lineage>
        <taxon>Bacteria</taxon>
        <taxon>Pseudomonadati</taxon>
        <taxon>Bacteroidota</taxon>
        <taxon>Flavobacteriia</taxon>
        <taxon>Flavobacteriales</taxon>
        <taxon>Flavobacteriaceae</taxon>
        <taxon>Flavobacterium</taxon>
    </lineage>
</organism>
<dbReference type="GO" id="GO:0004180">
    <property type="term" value="F:carboxypeptidase activity"/>
    <property type="evidence" value="ECO:0007669"/>
    <property type="project" value="UniProtKB-KW"/>
</dbReference>
<evidence type="ECO:0000256" key="1">
    <source>
        <dbReference type="SAM" id="SignalP"/>
    </source>
</evidence>
<dbReference type="SUPFAM" id="SSF49464">
    <property type="entry name" value="Carboxypeptidase regulatory domain-like"/>
    <property type="match status" value="1"/>
</dbReference>
<keyword evidence="2" id="KW-0645">Protease</keyword>
<gene>
    <name evidence="2" type="ORF">HZF10_02680</name>
</gene>
<sequence length="344" mass="39442">MKLLVLLLFTSIAFSQTISGIVYDENKLVMPGVSVYLDGTSIGTVSDENGNFRISSSQMLNSMLVLRFIGYETIYIQNPFEKAKYTVYMNPKPDELKEVVVNRNKSEFKRKDMLKVFREQFLGKTEAGRACTILNEDDLEFRYDTAHNRLITTSQNPLKIMNSHLGYEVEFNLIESTIGFGRKTVNAHEALYNAYQGTVVFKEIPDASDKFFKRRQVVYYGSREHLMRCVIDGKWDKSGFELYKNRTKINADDFFTVIYDNGLYSVKVKPEEASEEQLKKGLKHNPHSTLFVYYREDEASTLHFMNLDFKMDANGNTGSAYDISYAGAMSLPRVGDLLPLDYSP</sequence>
<keyword evidence="2" id="KW-0121">Carboxypeptidase</keyword>
<protein>
    <submittedName>
        <fullName evidence="2">Carboxypeptidase-like regulatory domain-containing protein</fullName>
    </submittedName>
</protein>
<dbReference type="AlphaFoldDB" id="A0A7Y9C4E0"/>
<accession>A0A7Y9C4E0</accession>
<feature type="chain" id="PRO_5031085615" evidence="1">
    <location>
        <begin position="16"/>
        <end position="344"/>
    </location>
</feature>
<dbReference type="Gene3D" id="2.60.40.1120">
    <property type="entry name" value="Carboxypeptidase-like, regulatory domain"/>
    <property type="match status" value="1"/>
</dbReference>
<evidence type="ECO:0000313" key="3">
    <source>
        <dbReference type="Proteomes" id="UP000535020"/>
    </source>
</evidence>
<comment type="caution">
    <text evidence="2">The sequence shown here is derived from an EMBL/GenBank/DDBJ whole genome shotgun (WGS) entry which is preliminary data.</text>
</comment>
<feature type="signal peptide" evidence="1">
    <location>
        <begin position="1"/>
        <end position="15"/>
    </location>
</feature>